<dbReference type="InterPro" id="IPR029055">
    <property type="entry name" value="Ntn_hydrolases_N"/>
</dbReference>
<proteinExistence type="predicted"/>
<dbReference type="Proteomes" id="UP000734823">
    <property type="component" value="Unassembled WGS sequence"/>
</dbReference>
<evidence type="ECO:0000313" key="3">
    <source>
        <dbReference type="Proteomes" id="UP000734823"/>
    </source>
</evidence>
<feature type="compositionally biased region" description="Basic and acidic residues" evidence="1">
    <location>
        <begin position="75"/>
        <end position="87"/>
    </location>
</feature>
<dbReference type="Pfam" id="PF01804">
    <property type="entry name" value="Penicil_amidase"/>
    <property type="match status" value="1"/>
</dbReference>
<gene>
    <name evidence="2" type="ORF">GPZ80_30895</name>
</gene>
<dbReference type="EMBL" id="JABVED010000034">
    <property type="protein sequence ID" value="MBC6451560.1"/>
    <property type="molecule type" value="Genomic_DNA"/>
</dbReference>
<dbReference type="SUPFAM" id="SSF56235">
    <property type="entry name" value="N-terminal nucleophile aminohydrolases (Ntn hydrolases)"/>
    <property type="match status" value="1"/>
</dbReference>
<dbReference type="InterPro" id="IPR002692">
    <property type="entry name" value="S45"/>
</dbReference>
<evidence type="ECO:0000256" key="1">
    <source>
        <dbReference type="SAM" id="MobiDB-lite"/>
    </source>
</evidence>
<name>A0ABR7LFT7_9PSEU</name>
<comment type="caution">
    <text evidence="2">The sequence shown here is derived from an EMBL/GenBank/DDBJ whole genome shotgun (WGS) entry which is preliminary data.</text>
</comment>
<reference evidence="2 3" key="1">
    <citation type="submission" date="2020-06" db="EMBL/GenBank/DDBJ databases">
        <title>Actinokineospora xiongansis sp. nov., isolated from soil of Baiyangdian.</title>
        <authorList>
            <person name="Zhang X."/>
        </authorList>
    </citation>
    <scope>NUCLEOTIDE SEQUENCE [LARGE SCALE GENOMIC DNA]</scope>
    <source>
        <strain evidence="2 3">HBU206404</strain>
    </source>
</reference>
<feature type="compositionally biased region" description="Basic residues" evidence="1">
    <location>
        <begin position="49"/>
        <end position="59"/>
    </location>
</feature>
<sequence length="109" mass="12138">MRHRRGHGLTRRAALTLVRAGRQAVGHSGTPGAGVPTSAPGLQQSQLPARRRTGRRRVPQAKTVMAYSQSSDPLSPHHNDQTELSSRKEWVTERFCDVDRHTVSVPRLR</sequence>
<organism evidence="2 3">
    <name type="scientific">Actinokineospora xionganensis</name>
    <dbReference type="NCBI Taxonomy" id="2684470"/>
    <lineage>
        <taxon>Bacteria</taxon>
        <taxon>Bacillati</taxon>
        <taxon>Actinomycetota</taxon>
        <taxon>Actinomycetes</taxon>
        <taxon>Pseudonocardiales</taxon>
        <taxon>Pseudonocardiaceae</taxon>
        <taxon>Actinokineospora</taxon>
    </lineage>
</organism>
<accession>A0ABR7LFT7</accession>
<feature type="region of interest" description="Disordered" evidence="1">
    <location>
        <begin position="23"/>
        <end position="87"/>
    </location>
</feature>
<dbReference type="Gene3D" id="3.60.20.10">
    <property type="entry name" value="Glutamine Phosphoribosylpyrophosphate, subunit 1, domain 1"/>
    <property type="match status" value="1"/>
</dbReference>
<protein>
    <submittedName>
        <fullName evidence="2">Penicillin acylase family protein</fullName>
    </submittedName>
</protein>
<keyword evidence="3" id="KW-1185">Reference proteome</keyword>
<evidence type="ECO:0000313" key="2">
    <source>
        <dbReference type="EMBL" id="MBC6451560.1"/>
    </source>
</evidence>